<feature type="domain" description="N-acetyltransferase" evidence="1">
    <location>
        <begin position="29"/>
        <end position="176"/>
    </location>
</feature>
<proteinExistence type="predicted"/>
<dbReference type="Gene3D" id="3.40.630.30">
    <property type="match status" value="1"/>
</dbReference>
<accession>A0A6N7WAA7</accession>
<keyword evidence="3" id="KW-1185">Reference proteome</keyword>
<dbReference type="AlphaFoldDB" id="A0A6N7WAA7"/>
<protein>
    <submittedName>
        <fullName evidence="2">GNAT family N-acetyltransferase</fullName>
    </submittedName>
</protein>
<gene>
    <name evidence="2" type="ORF">FYJ24_09950</name>
</gene>
<name>A0A6N7WAA7_9ACTO</name>
<dbReference type="PROSITE" id="PS51186">
    <property type="entry name" value="GNAT"/>
    <property type="match status" value="1"/>
</dbReference>
<organism evidence="2 3">
    <name type="scientific">Scrofimicrobium canadense</name>
    <dbReference type="NCBI Taxonomy" id="2652290"/>
    <lineage>
        <taxon>Bacteria</taxon>
        <taxon>Bacillati</taxon>
        <taxon>Actinomycetota</taxon>
        <taxon>Actinomycetes</taxon>
        <taxon>Actinomycetales</taxon>
        <taxon>Actinomycetaceae</taxon>
        <taxon>Scrofimicrobium</taxon>
    </lineage>
</organism>
<evidence type="ECO:0000313" key="2">
    <source>
        <dbReference type="EMBL" id="MSS85078.1"/>
    </source>
</evidence>
<evidence type="ECO:0000259" key="1">
    <source>
        <dbReference type="PROSITE" id="PS51186"/>
    </source>
</evidence>
<evidence type="ECO:0000313" key="3">
    <source>
        <dbReference type="Proteomes" id="UP000470875"/>
    </source>
</evidence>
<sequence>MGGTDSHCLSVSSYEITQNEANEMGGSMSDTVEVTWDTSFGSSGCENAFDIRRKTFVDEQGVPYDEVFDARDKEAIHIVGRINESAIACVRCVDEGGGRWRVGWLATHQELRGKGIGTQAMRLAIKTIGEHGGHEVVLSAQGTAIEFYRGLGFEQCGASEDLPSGFTLTPMHCTLKN</sequence>
<dbReference type="InterPro" id="IPR016181">
    <property type="entry name" value="Acyl_CoA_acyltransferase"/>
</dbReference>
<reference evidence="2 3" key="1">
    <citation type="submission" date="2019-08" db="EMBL/GenBank/DDBJ databases">
        <title>In-depth cultivation of the pig gut microbiome towards novel bacterial diversity and tailored functional studies.</title>
        <authorList>
            <person name="Wylensek D."/>
            <person name="Hitch T.C.A."/>
            <person name="Clavel T."/>
        </authorList>
    </citation>
    <scope>NUCLEOTIDE SEQUENCE [LARGE SCALE GENOMIC DNA]</scope>
    <source>
        <strain evidence="2 3">WB03_NA08</strain>
    </source>
</reference>
<dbReference type="Proteomes" id="UP000470875">
    <property type="component" value="Unassembled WGS sequence"/>
</dbReference>
<dbReference type="CDD" id="cd04301">
    <property type="entry name" value="NAT_SF"/>
    <property type="match status" value="1"/>
</dbReference>
<dbReference type="SUPFAM" id="SSF55729">
    <property type="entry name" value="Acyl-CoA N-acyltransferases (Nat)"/>
    <property type="match status" value="1"/>
</dbReference>
<dbReference type="EMBL" id="VULO01000012">
    <property type="protein sequence ID" value="MSS85078.1"/>
    <property type="molecule type" value="Genomic_DNA"/>
</dbReference>
<dbReference type="GO" id="GO:0016747">
    <property type="term" value="F:acyltransferase activity, transferring groups other than amino-acyl groups"/>
    <property type="evidence" value="ECO:0007669"/>
    <property type="project" value="InterPro"/>
</dbReference>
<dbReference type="Pfam" id="PF00583">
    <property type="entry name" value="Acetyltransf_1"/>
    <property type="match status" value="1"/>
</dbReference>
<keyword evidence="2" id="KW-0808">Transferase</keyword>
<dbReference type="InterPro" id="IPR000182">
    <property type="entry name" value="GNAT_dom"/>
</dbReference>
<comment type="caution">
    <text evidence="2">The sequence shown here is derived from an EMBL/GenBank/DDBJ whole genome shotgun (WGS) entry which is preliminary data.</text>
</comment>